<feature type="transmembrane region" description="Helical" evidence="10">
    <location>
        <begin position="125"/>
        <end position="146"/>
    </location>
</feature>
<protein>
    <recommendedName>
        <fullName evidence="9">Arginine-ornithine antiporter</fullName>
    </recommendedName>
</protein>
<evidence type="ECO:0000256" key="9">
    <source>
        <dbReference type="NCBIfam" id="TIGR03810"/>
    </source>
</evidence>
<dbReference type="Proteomes" id="UP000187367">
    <property type="component" value="Unassembled WGS sequence"/>
</dbReference>
<keyword evidence="12" id="KW-1185">Reference proteome</keyword>
<gene>
    <name evidence="11" type="ORF">BW143_04070</name>
</gene>
<feature type="transmembrane region" description="Helical" evidence="10">
    <location>
        <begin position="200"/>
        <end position="219"/>
    </location>
</feature>
<keyword evidence="5 10" id="KW-0812">Transmembrane</keyword>
<feature type="transmembrane region" description="Helical" evidence="10">
    <location>
        <begin position="35"/>
        <end position="57"/>
    </location>
</feature>
<keyword evidence="7 10" id="KW-1133">Transmembrane helix</keyword>
<dbReference type="OrthoDB" id="9762947at2"/>
<name>A0A1R1QX39_9BACI</name>
<evidence type="ECO:0000256" key="3">
    <source>
        <dbReference type="ARBA" id="ARBA00022448"/>
    </source>
</evidence>
<comment type="caution">
    <text evidence="11">The sequence shown here is derived from an EMBL/GenBank/DDBJ whole genome shotgun (WGS) entry which is preliminary data.</text>
</comment>
<feature type="transmembrane region" description="Helical" evidence="10">
    <location>
        <begin position="93"/>
        <end position="119"/>
    </location>
</feature>
<feature type="transmembrane region" description="Helical" evidence="10">
    <location>
        <begin position="231"/>
        <end position="254"/>
    </location>
</feature>
<reference evidence="11 12" key="1">
    <citation type="submission" date="2017-01" db="EMBL/GenBank/DDBJ databases">
        <title>Bacillus phylogenomics.</title>
        <authorList>
            <person name="Dunlap C."/>
        </authorList>
    </citation>
    <scope>NUCLEOTIDE SEQUENCE [LARGE SCALE GENOMIC DNA]</scope>
    <source>
        <strain evidence="11 12">NRRL B-41282</strain>
    </source>
</reference>
<accession>A0A1R1QX39</accession>
<dbReference type="InterPro" id="IPR022461">
    <property type="entry name" value="Arg/Orn_antiprt_ArcD"/>
</dbReference>
<dbReference type="AlphaFoldDB" id="A0A1R1QX39"/>
<feature type="transmembrane region" description="Helical" evidence="10">
    <location>
        <begin position="7"/>
        <end position="29"/>
    </location>
</feature>
<dbReference type="PANTHER" id="PTHR42770:SF4">
    <property type="entry name" value="ARGININE_ORNITHINE ANTIPORTER-RELATED"/>
    <property type="match status" value="1"/>
</dbReference>
<dbReference type="InterPro" id="IPR004754">
    <property type="entry name" value="Amino_acid_antiprt"/>
</dbReference>
<evidence type="ECO:0000256" key="8">
    <source>
        <dbReference type="ARBA" id="ARBA00023136"/>
    </source>
</evidence>
<dbReference type="NCBIfam" id="TIGR03810">
    <property type="entry name" value="arg_ornith_anti"/>
    <property type="match status" value="1"/>
</dbReference>
<dbReference type="GO" id="GO:1903826">
    <property type="term" value="P:L-arginine transmembrane transport"/>
    <property type="evidence" value="ECO:0007669"/>
    <property type="project" value="InterPro"/>
</dbReference>
<dbReference type="Pfam" id="PF13520">
    <property type="entry name" value="AA_permease_2"/>
    <property type="match status" value="1"/>
</dbReference>
<dbReference type="InterPro" id="IPR002293">
    <property type="entry name" value="AA/rel_permease1"/>
</dbReference>
<keyword evidence="8 10" id="KW-0472">Membrane</keyword>
<organism evidence="11 12">
    <name type="scientific">Bacillus swezeyi</name>
    <dbReference type="NCBI Taxonomy" id="1925020"/>
    <lineage>
        <taxon>Bacteria</taxon>
        <taxon>Bacillati</taxon>
        <taxon>Bacillota</taxon>
        <taxon>Bacilli</taxon>
        <taxon>Bacillales</taxon>
        <taxon>Bacillaceae</taxon>
        <taxon>Bacillus</taxon>
    </lineage>
</organism>
<dbReference type="InterPro" id="IPR050367">
    <property type="entry name" value="APC_superfamily"/>
</dbReference>
<feature type="transmembrane region" description="Helical" evidence="10">
    <location>
        <begin position="158"/>
        <end position="180"/>
    </location>
</feature>
<feature type="transmembrane region" description="Helical" evidence="10">
    <location>
        <begin position="412"/>
        <end position="430"/>
    </location>
</feature>
<feature type="transmembrane region" description="Helical" evidence="10">
    <location>
        <begin position="355"/>
        <end position="376"/>
    </location>
</feature>
<dbReference type="NCBIfam" id="TIGR00905">
    <property type="entry name" value="2A0302"/>
    <property type="match status" value="1"/>
</dbReference>
<dbReference type="PANTHER" id="PTHR42770">
    <property type="entry name" value="AMINO ACID TRANSPORTER-RELATED"/>
    <property type="match status" value="1"/>
</dbReference>
<dbReference type="EMBL" id="MTJL01000005">
    <property type="protein sequence ID" value="OMI09218.1"/>
    <property type="molecule type" value="Genomic_DNA"/>
</dbReference>
<evidence type="ECO:0000313" key="12">
    <source>
        <dbReference type="Proteomes" id="UP000187367"/>
    </source>
</evidence>
<dbReference type="Gene3D" id="1.20.1740.10">
    <property type="entry name" value="Amino acid/polyamine transporter I"/>
    <property type="match status" value="1"/>
</dbReference>
<comment type="similarity">
    <text evidence="2">Belongs to the amino acid-polyamine-organocation (APC) superfamily. Basic amino acid/polyamine antiporter (APA) (TC 2.A.3.2) family.</text>
</comment>
<dbReference type="RefSeq" id="WP_076759777.1">
    <property type="nucleotide sequence ID" value="NZ_JARMMH010000011.1"/>
</dbReference>
<feature type="transmembrane region" description="Helical" evidence="10">
    <location>
        <begin position="274"/>
        <end position="301"/>
    </location>
</feature>
<evidence type="ECO:0000256" key="1">
    <source>
        <dbReference type="ARBA" id="ARBA00004651"/>
    </source>
</evidence>
<evidence type="ECO:0000313" key="11">
    <source>
        <dbReference type="EMBL" id="OMI09218.1"/>
    </source>
</evidence>
<feature type="transmembrane region" description="Helical" evidence="10">
    <location>
        <begin position="388"/>
        <end position="406"/>
    </location>
</feature>
<evidence type="ECO:0000256" key="6">
    <source>
        <dbReference type="ARBA" id="ARBA00022970"/>
    </source>
</evidence>
<evidence type="ECO:0000256" key="2">
    <source>
        <dbReference type="ARBA" id="ARBA00008220"/>
    </source>
</evidence>
<dbReference type="GO" id="GO:0005886">
    <property type="term" value="C:plasma membrane"/>
    <property type="evidence" value="ECO:0007669"/>
    <property type="project" value="UniProtKB-SubCell"/>
</dbReference>
<evidence type="ECO:0000256" key="5">
    <source>
        <dbReference type="ARBA" id="ARBA00022692"/>
    </source>
</evidence>
<proteinExistence type="inferred from homology"/>
<keyword evidence="4" id="KW-1003">Cell membrane</keyword>
<keyword evidence="3" id="KW-0813">Transport</keyword>
<evidence type="ECO:0000256" key="10">
    <source>
        <dbReference type="SAM" id="Phobius"/>
    </source>
</evidence>
<sequence>MAEEKKLGLFALIALVIGSMIGGGAFNLASDMASGAGAGAILIGWVITGVGMIALAFSFQNLTTKRPDLDGGIFTYAREGFGHFMGFNSGWGYWFAALLGNVAYGTLLFSAVGYFIPAFGNGQNIASIIGASVILWSVHFLILRGIQSAAMINLITTISKLVPIFAFIVAVIFVFHLDLFTADFWGKGLSLGSIGAQVKSTMLVTVWVFTGIEGAVLFSSRAKKSSDVGKATVIGLISVLVIYVMITMLSLGAMNQQDLAGLPNPSMASIMEHIVGKWGAVLINLGLIISVIGAWLAWTLFAGELPLIAAREGVFPKWFGKENKNGAPSNALTLTNAIIQLFLLTFLISDTAYQFAFSLASSAILIPYLFSGFYQLKYSWLHKEPDRIKNITIGVIASIYGIWLVYAAGLDYLLLTMILYAPGILVFRSVRKEKEGPAFNKAELVIAVIILILAIIAIVKLMAGSISI</sequence>
<dbReference type="GO" id="GO:0043858">
    <property type="term" value="F:arginine:ornithine antiporter activity"/>
    <property type="evidence" value="ECO:0007669"/>
    <property type="project" value="UniProtKB-UniRule"/>
</dbReference>
<comment type="subcellular location">
    <subcellularLocation>
        <location evidence="1">Cell membrane</location>
        <topology evidence="1">Multi-pass membrane protein</topology>
    </subcellularLocation>
</comment>
<feature type="transmembrane region" description="Helical" evidence="10">
    <location>
        <begin position="442"/>
        <end position="463"/>
    </location>
</feature>
<dbReference type="GO" id="GO:0006527">
    <property type="term" value="P:L-arginine catabolic process"/>
    <property type="evidence" value="ECO:0007669"/>
    <property type="project" value="UniProtKB-UniRule"/>
</dbReference>
<dbReference type="PIRSF" id="PIRSF006060">
    <property type="entry name" value="AA_transporter"/>
    <property type="match status" value="1"/>
</dbReference>
<keyword evidence="6" id="KW-0029">Amino-acid transport</keyword>
<accession>A0A1R1S1K8</accession>
<evidence type="ECO:0000256" key="4">
    <source>
        <dbReference type="ARBA" id="ARBA00022475"/>
    </source>
</evidence>
<evidence type="ECO:0000256" key="7">
    <source>
        <dbReference type="ARBA" id="ARBA00022989"/>
    </source>
</evidence>
<feature type="transmembrane region" description="Helical" evidence="10">
    <location>
        <begin position="331"/>
        <end position="349"/>
    </location>
</feature>